<dbReference type="PROSITE" id="PS50026">
    <property type="entry name" value="EGF_3"/>
    <property type="match status" value="10"/>
</dbReference>
<feature type="disulfide bond" evidence="12">
    <location>
        <begin position="40"/>
        <end position="49"/>
    </location>
</feature>
<sequence>MFWLLLLLPSVIGASLCGECLNGGECLQNRTDPSQFYCRCPIGYFGEQCEVLDYCKNSGFTSPGINPCANGGECKNVTGGFECKCMDVFKGHRCEEDVDECENENVCLNDGVCENRHGSFRCICPNGLTGKHCEINIDDCAENPCQNGAKCIDGVDTFTCECPKGYIGQTCDRLDECFHNNPCVNGNCTLNSKGLPRCECGNEFTGDHCETDVDECLWNPCGGRGQCQNTLGSFKCHCFAGFEGERCDKDIDYCRVERCVNGGSCISQKHGYLCSCVVGFSGTHCEHRDDQNCKLPCENGGRCHNETHCECPNSFKGQFCEIEKPDPCGGNPCVNGGVCLNNRDYNDFVCRCPKGFSGKFCEFKNCNGDQECEMMPYHCNGEQCLNGGTCINLQTGFKCHCQDGFLGHRCELQNSTSVRITAGSEDSDKKGPVLVYLVGDSELVRRHVNEILHTMETSLQVEVKLAKDGDKKPMIYEWDSANGPGQRIDVDLKADSYSEKEMEQGGFWSQEENHAPIGQPPSETGPRALVDALPVLGALHPTATGQPVPSTAHFLASQAAELVPAGPGPNLLRLQPKTLLQLPLHEQLQLQQPVRLAGQLHAAPAPPFRPLHPEEVDPNRPLYDLKPRVPPTCKCDV</sequence>
<feature type="disulfide bond" evidence="12">
    <location>
        <begin position="200"/>
        <end position="209"/>
    </location>
</feature>
<reference evidence="16" key="1">
    <citation type="submission" date="2016-11" db="UniProtKB">
        <authorList>
            <consortium name="WormBaseParasite"/>
        </authorList>
    </citation>
    <scope>IDENTIFICATION</scope>
</reference>
<dbReference type="Gene3D" id="2.10.25.10">
    <property type="entry name" value="Laminin"/>
    <property type="match status" value="10"/>
</dbReference>
<feature type="disulfide bond" evidence="12">
    <location>
        <begin position="333"/>
        <end position="350"/>
    </location>
</feature>
<dbReference type="SMART" id="SM00181">
    <property type="entry name" value="EGF"/>
    <property type="match status" value="10"/>
</dbReference>
<dbReference type="InterPro" id="IPR049883">
    <property type="entry name" value="NOTCH1_EGF-like"/>
</dbReference>
<feature type="domain" description="EGF-like" evidence="14">
    <location>
        <begin position="375"/>
        <end position="411"/>
    </location>
</feature>
<comment type="caution">
    <text evidence="12">Lacks conserved residue(s) required for the propagation of feature annotation.</text>
</comment>
<dbReference type="PRINTS" id="PR00010">
    <property type="entry name" value="EGFBLOOD"/>
</dbReference>
<keyword evidence="11" id="KW-0325">Glycoprotein</keyword>
<feature type="domain" description="EGF-like" evidence="14">
    <location>
        <begin position="250"/>
        <end position="286"/>
    </location>
</feature>
<dbReference type="WBParaSite" id="BXY_1576200.1">
    <property type="protein sequence ID" value="BXY_1576200.1"/>
    <property type="gene ID" value="BXY_1576200"/>
</dbReference>
<keyword evidence="6" id="KW-0677">Repeat</keyword>
<dbReference type="GO" id="GO:0005112">
    <property type="term" value="F:Notch binding"/>
    <property type="evidence" value="ECO:0007669"/>
    <property type="project" value="TreeGrafter"/>
</dbReference>
<keyword evidence="2" id="KW-1003">Cell membrane</keyword>
<dbReference type="CDD" id="cd00054">
    <property type="entry name" value="EGF_CA"/>
    <property type="match status" value="7"/>
</dbReference>
<evidence type="ECO:0000313" key="15">
    <source>
        <dbReference type="Proteomes" id="UP000095284"/>
    </source>
</evidence>
<dbReference type="InterPro" id="IPR000742">
    <property type="entry name" value="EGF"/>
</dbReference>
<evidence type="ECO:0000256" key="3">
    <source>
        <dbReference type="ARBA" id="ARBA00022536"/>
    </source>
</evidence>
<dbReference type="GO" id="GO:0005886">
    <property type="term" value="C:plasma membrane"/>
    <property type="evidence" value="ECO:0007669"/>
    <property type="project" value="UniProtKB-SubCell"/>
</dbReference>
<dbReference type="FunFam" id="2.10.25.10:FF:000118">
    <property type="entry name" value="protein delta homolog 2"/>
    <property type="match status" value="1"/>
</dbReference>
<feature type="disulfide bond" evidence="12">
    <location>
        <begin position="311"/>
        <end position="320"/>
    </location>
</feature>
<proteinExistence type="predicted"/>
<evidence type="ECO:0000256" key="12">
    <source>
        <dbReference type="PROSITE-ProRule" id="PRU00076"/>
    </source>
</evidence>
<dbReference type="AlphaFoldDB" id="A0A1I7SRU5"/>
<dbReference type="Pfam" id="PF07645">
    <property type="entry name" value="EGF_CA"/>
    <property type="match status" value="3"/>
</dbReference>
<feature type="domain" description="EGF-like" evidence="14">
    <location>
        <begin position="173"/>
        <end position="210"/>
    </location>
</feature>
<feature type="disulfide bond" evidence="12">
    <location>
        <begin position="276"/>
        <end position="285"/>
    </location>
</feature>
<dbReference type="eggNOG" id="KOG1217">
    <property type="taxonomic scope" value="Eukaryota"/>
</dbReference>
<feature type="domain" description="EGF-like" evidence="14">
    <location>
        <begin position="51"/>
        <end position="95"/>
    </location>
</feature>
<evidence type="ECO:0000256" key="5">
    <source>
        <dbReference type="ARBA" id="ARBA00022729"/>
    </source>
</evidence>
<feature type="disulfide bond" evidence="12">
    <location>
        <begin position="352"/>
        <end position="361"/>
    </location>
</feature>
<feature type="disulfide bond" evidence="12">
    <location>
        <begin position="293"/>
        <end position="303"/>
    </location>
</feature>
<dbReference type="InterPro" id="IPR001881">
    <property type="entry name" value="EGF-like_Ca-bd_dom"/>
</dbReference>
<feature type="domain" description="EGF-like" evidence="14">
    <location>
        <begin position="97"/>
        <end position="134"/>
    </location>
</feature>
<dbReference type="Proteomes" id="UP000095284">
    <property type="component" value="Unplaced"/>
</dbReference>
<keyword evidence="10 12" id="KW-1015">Disulfide bond</keyword>
<feature type="disulfide bond" evidence="12">
    <location>
        <begin position="124"/>
        <end position="133"/>
    </location>
</feature>
<feature type="domain" description="EGF-like" evidence="14">
    <location>
        <begin position="324"/>
        <end position="362"/>
    </location>
</feature>
<dbReference type="PROSITE" id="PS01187">
    <property type="entry name" value="EGF_CA"/>
    <property type="match status" value="1"/>
</dbReference>
<evidence type="ECO:0000256" key="2">
    <source>
        <dbReference type="ARBA" id="ARBA00022475"/>
    </source>
</evidence>
<feature type="domain" description="EGF-like" evidence="14">
    <location>
        <begin position="212"/>
        <end position="248"/>
    </location>
</feature>
<evidence type="ECO:0000256" key="8">
    <source>
        <dbReference type="ARBA" id="ARBA00022989"/>
    </source>
</evidence>
<dbReference type="SUPFAM" id="SSF57196">
    <property type="entry name" value="EGF/Laminin"/>
    <property type="match status" value="10"/>
</dbReference>
<feature type="disulfide bond" evidence="12">
    <location>
        <begin position="85"/>
        <end position="94"/>
    </location>
</feature>
<dbReference type="PANTHER" id="PTHR12916">
    <property type="entry name" value="CYTOCHROME C OXIDASE POLYPEPTIDE VIC-2"/>
    <property type="match status" value="1"/>
</dbReference>
<dbReference type="FunFam" id="2.10.25.10:FF:000031">
    <property type="entry name" value="neurogenic locus notch homolog protein 3"/>
    <property type="match status" value="1"/>
</dbReference>
<dbReference type="FunFam" id="2.10.25.10:FF:000151">
    <property type="entry name" value="FAT atypical cadherin 4"/>
    <property type="match status" value="1"/>
</dbReference>
<dbReference type="PROSITE" id="PS00022">
    <property type="entry name" value="EGF_1"/>
    <property type="match status" value="9"/>
</dbReference>
<dbReference type="InterPro" id="IPR013032">
    <property type="entry name" value="EGF-like_CS"/>
</dbReference>
<evidence type="ECO:0000256" key="1">
    <source>
        <dbReference type="ARBA" id="ARBA00004251"/>
    </source>
</evidence>
<feature type="domain" description="EGF-like" evidence="14">
    <location>
        <begin position="13"/>
        <end position="50"/>
    </location>
</feature>
<dbReference type="GO" id="GO:0005509">
    <property type="term" value="F:calcium ion binding"/>
    <property type="evidence" value="ECO:0007669"/>
    <property type="project" value="InterPro"/>
</dbReference>
<evidence type="ECO:0000256" key="4">
    <source>
        <dbReference type="ARBA" id="ARBA00022692"/>
    </source>
</evidence>
<dbReference type="InterPro" id="IPR018097">
    <property type="entry name" value="EGF_Ca-bd_CS"/>
</dbReference>
<name>A0A1I7SRU5_BURXY</name>
<dbReference type="InterPro" id="IPR000152">
    <property type="entry name" value="EGF-type_Asp/Asn_hydroxyl_site"/>
</dbReference>
<dbReference type="Pfam" id="PF00008">
    <property type="entry name" value="EGF"/>
    <property type="match status" value="2"/>
</dbReference>
<comment type="subcellular location">
    <subcellularLocation>
        <location evidence="1">Cell membrane</location>
        <topology evidence="1">Single-pass type I membrane protein</topology>
    </subcellularLocation>
</comment>
<dbReference type="PROSITE" id="PS01186">
    <property type="entry name" value="EGF_2"/>
    <property type="match status" value="6"/>
</dbReference>
<feature type="disulfide bond" evidence="12">
    <location>
        <begin position="238"/>
        <end position="247"/>
    </location>
</feature>
<dbReference type="GO" id="GO:0007219">
    <property type="term" value="P:Notch signaling pathway"/>
    <property type="evidence" value="ECO:0007669"/>
    <property type="project" value="TreeGrafter"/>
</dbReference>
<evidence type="ECO:0000313" key="16">
    <source>
        <dbReference type="WBParaSite" id="BXY_1576200.1"/>
    </source>
</evidence>
<keyword evidence="8" id="KW-1133">Transmembrane helix</keyword>
<feature type="domain" description="EGF-like" evidence="14">
    <location>
        <begin position="136"/>
        <end position="172"/>
    </location>
</feature>
<evidence type="ECO:0000256" key="13">
    <source>
        <dbReference type="SAM" id="MobiDB-lite"/>
    </source>
</evidence>
<feature type="region of interest" description="Disordered" evidence="13">
    <location>
        <begin position="500"/>
        <end position="527"/>
    </location>
</feature>
<evidence type="ECO:0000256" key="10">
    <source>
        <dbReference type="ARBA" id="ARBA00023157"/>
    </source>
</evidence>
<organism evidence="15 16">
    <name type="scientific">Bursaphelenchus xylophilus</name>
    <name type="common">Pinewood nematode worm</name>
    <name type="synonym">Aphelenchoides xylophilus</name>
    <dbReference type="NCBI Taxonomy" id="6326"/>
    <lineage>
        <taxon>Eukaryota</taxon>
        <taxon>Metazoa</taxon>
        <taxon>Ecdysozoa</taxon>
        <taxon>Nematoda</taxon>
        <taxon>Chromadorea</taxon>
        <taxon>Rhabditida</taxon>
        <taxon>Tylenchina</taxon>
        <taxon>Tylenchomorpha</taxon>
        <taxon>Aphelenchoidea</taxon>
        <taxon>Aphelenchoididae</taxon>
        <taxon>Bursaphelenchus</taxon>
    </lineage>
</organism>
<feature type="domain" description="EGF-like" evidence="14">
    <location>
        <begin position="289"/>
        <end position="321"/>
    </location>
</feature>
<keyword evidence="5" id="KW-0732">Signal</keyword>
<evidence type="ECO:0000256" key="11">
    <source>
        <dbReference type="ARBA" id="ARBA00023180"/>
    </source>
</evidence>
<dbReference type="FunFam" id="2.10.25.10:FF:000391">
    <property type="entry name" value="Weary, isoform C"/>
    <property type="match status" value="1"/>
</dbReference>
<protein>
    <submittedName>
        <fullName evidence="16">EGF-like domain protein</fullName>
    </submittedName>
</protein>
<evidence type="ECO:0000259" key="14">
    <source>
        <dbReference type="PROSITE" id="PS50026"/>
    </source>
</evidence>
<keyword evidence="7" id="KW-0106">Calcium</keyword>
<dbReference type="SMART" id="SM00179">
    <property type="entry name" value="EGF_CA"/>
    <property type="match status" value="9"/>
</dbReference>
<dbReference type="PROSITE" id="PS00010">
    <property type="entry name" value="ASX_HYDROXYL"/>
    <property type="match status" value="5"/>
</dbReference>
<dbReference type="FunFam" id="2.10.25.10:FF:000066">
    <property type="entry name" value="FAT atypical cadherin 4"/>
    <property type="match status" value="1"/>
</dbReference>
<feature type="disulfide bond" evidence="12">
    <location>
        <begin position="401"/>
        <end position="410"/>
    </location>
</feature>
<evidence type="ECO:0000256" key="6">
    <source>
        <dbReference type="ARBA" id="ARBA00022737"/>
    </source>
</evidence>
<evidence type="ECO:0000256" key="9">
    <source>
        <dbReference type="ARBA" id="ARBA00023136"/>
    </source>
</evidence>
<feature type="disulfide bond" evidence="12">
    <location>
        <begin position="162"/>
        <end position="171"/>
    </location>
</feature>
<keyword evidence="4" id="KW-0812">Transmembrane</keyword>
<accession>A0A1I7SRU5</accession>
<dbReference type="Pfam" id="PF12661">
    <property type="entry name" value="hEGF"/>
    <property type="match status" value="3"/>
</dbReference>
<dbReference type="PANTHER" id="PTHR12916:SF4">
    <property type="entry name" value="UNINFLATABLE, ISOFORM C"/>
    <property type="match status" value="1"/>
</dbReference>
<keyword evidence="9" id="KW-0472">Membrane</keyword>
<evidence type="ECO:0000256" key="7">
    <source>
        <dbReference type="ARBA" id="ARBA00022837"/>
    </source>
</evidence>
<keyword evidence="3 12" id="KW-0245">EGF-like domain</keyword>